<evidence type="ECO:0000313" key="7">
    <source>
        <dbReference type="EMBL" id="TCK17494.1"/>
    </source>
</evidence>
<dbReference type="OrthoDB" id="9765084at2"/>
<dbReference type="InterPro" id="IPR029063">
    <property type="entry name" value="SAM-dependent_MTases_sf"/>
</dbReference>
<dbReference type="PANTHER" id="PTHR44307:SF2">
    <property type="entry name" value="PHOSPHOETHANOLAMINE METHYLTRANSFERASE ISOFORM X1"/>
    <property type="match status" value="1"/>
</dbReference>
<comment type="pathway">
    <text evidence="4">Phospholipid metabolism.</text>
</comment>
<dbReference type="EMBL" id="SMFX01000001">
    <property type="protein sequence ID" value="TCK17494.1"/>
    <property type="molecule type" value="Genomic_DNA"/>
</dbReference>
<accession>A0A4R1H6V3</accession>
<sequence>MSVSDIHAYHKLITDSYDHRSENYNDSLPHREQAQQLVDYYPPPAAGRVLDVGTGTGAAAFHAAEYVGETGEVLGVDISSGMINKATALLQDSGLSHVRFVQADGERLQHTQAYFDRIYCASAFFWMTDKQQTLNHWCELLKPGGRIGFHAWPETSYVWGYVARQALKTQGVEYLAHSPYGSVEIITGLLNRVGYEDIDIKIIESGHYLSLQEAIDAWINETDYPIGQYPHPVAVTPPDVLERARHVYIREMEHRNTEEGVWNDTTQYYVYAKKPQS</sequence>
<organism evidence="7 8">
    <name type="scientific">Thiogranum longum</name>
    <dbReference type="NCBI Taxonomy" id="1537524"/>
    <lineage>
        <taxon>Bacteria</taxon>
        <taxon>Pseudomonadati</taxon>
        <taxon>Pseudomonadota</taxon>
        <taxon>Gammaproteobacteria</taxon>
        <taxon>Chromatiales</taxon>
        <taxon>Ectothiorhodospiraceae</taxon>
        <taxon>Thiogranum</taxon>
    </lineage>
</organism>
<dbReference type="Gene3D" id="3.40.50.150">
    <property type="entry name" value="Vaccinia Virus protein VP39"/>
    <property type="match status" value="1"/>
</dbReference>
<dbReference type="GO" id="GO:0000234">
    <property type="term" value="F:phosphoethanolamine N-methyltransferase activity"/>
    <property type="evidence" value="ECO:0007669"/>
    <property type="project" value="UniProtKB-EC"/>
</dbReference>
<evidence type="ECO:0000259" key="6">
    <source>
        <dbReference type="Pfam" id="PF13649"/>
    </source>
</evidence>
<keyword evidence="2 7" id="KW-0489">Methyltransferase</keyword>
<gene>
    <name evidence="7" type="ORF">DFR30_0724</name>
</gene>
<protein>
    <submittedName>
        <fullName evidence="7">Ubiquinone/menaquinone biosynthesis C-methylase UbiE</fullName>
    </submittedName>
</protein>
<evidence type="ECO:0000313" key="8">
    <source>
        <dbReference type="Proteomes" id="UP000295707"/>
    </source>
</evidence>
<comment type="pathway">
    <text evidence="1">Lipid metabolism.</text>
</comment>
<dbReference type="PANTHER" id="PTHR44307">
    <property type="entry name" value="PHOSPHOETHANOLAMINE METHYLTRANSFERASE"/>
    <property type="match status" value="1"/>
</dbReference>
<keyword evidence="7" id="KW-0830">Ubiquinone</keyword>
<evidence type="ECO:0000256" key="5">
    <source>
        <dbReference type="ARBA" id="ARBA00047622"/>
    </source>
</evidence>
<dbReference type="InterPro" id="IPR041698">
    <property type="entry name" value="Methyltransf_25"/>
</dbReference>
<reference evidence="7 8" key="1">
    <citation type="submission" date="2019-03" db="EMBL/GenBank/DDBJ databases">
        <title>Genomic Encyclopedia of Type Strains, Phase IV (KMG-IV): sequencing the most valuable type-strain genomes for metagenomic binning, comparative biology and taxonomic classification.</title>
        <authorList>
            <person name="Goeker M."/>
        </authorList>
    </citation>
    <scope>NUCLEOTIDE SEQUENCE [LARGE SCALE GENOMIC DNA]</scope>
    <source>
        <strain evidence="7 8">DSM 19610</strain>
    </source>
</reference>
<dbReference type="GO" id="GO:0032259">
    <property type="term" value="P:methylation"/>
    <property type="evidence" value="ECO:0007669"/>
    <property type="project" value="UniProtKB-KW"/>
</dbReference>
<evidence type="ECO:0000256" key="3">
    <source>
        <dbReference type="ARBA" id="ARBA00022679"/>
    </source>
</evidence>
<keyword evidence="8" id="KW-1185">Reference proteome</keyword>
<dbReference type="Pfam" id="PF13649">
    <property type="entry name" value="Methyltransf_25"/>
    <property type="match status" value="1"/>
</dbReference>
<evidence type="ECO:0000256" key="2">
    <source>
        <dbReference type="ARBA" id="ARBA00022603"/>
    </source>
</evidence>
<dbReference type="AlphaFoldDB" id="A0A4R1H6V3"/>
<feature type="domain" description="Methyltransferase" evidence="6">
    <location>
        <begin position="49"/>
        <end position="145"/>
    </location>
</feature>
<name>A0A4R1H6V3_9GAMM</name>
<keyword evidence="3" id="KW-0808">Transferase</keyword>
<evidence type="ECO:0000256" key="4">
    <source>
        <dbReference type="ARBA" id="ARBA00025707"/>
    </source>
</evidence>
<comment type="catalytic activity">
    <reaction evidence="5">
        <text>phosphoethanolamine + S-adenosyl-L-methionine = N-methylethanolamine phosphate + S-adenosyl-L-homocysteine + H(+)</text>
        <dbReference type="Rhea" id="RHEA:20365"/>
        <dbReference type="ChEBI" id="CHEBI:15378"/>
        <dbReference type="ChEBI" id="CHEBI:57781"/>
        <dbReference type="ChEBI" id="CHEBI:57856"/>
        <dbReference type="ChEBI" id="CHEBI:58190"/>
        <dbReference type="ChEBI" id="CHEBI:59789"/>
        <dbReference type="EC" id="2.1.1.103"/>
    </reaction>
    <physiologicalReaction direction="left-to-right" evidence="5">
        <dbReference type="Rhea" id="RHEA:20366"/>
    </physiologicalReaction>
</comment>
<dbReference type="Proteomes" id="UP000295707">
    <property type="component" value="Unassembled WGS sequence"/>
</dbReference>
<evidence type="ECO:0000256" key="1">
    <source>
        <dbReference type="ARBA" id="ARBA00005189"/>
    </source>
</evidence>
<dbReference type="SUPFAM" id="SSF53335">
    <property type="entry name" value="S-adenosyl-L-methionine-dependent methyltransferases"/>
    <property type="match status" value="1"/>
</dbReference>
<dbReference type="CDD" id="cd02440">
    <property type="entry name" value="AdoMet_MTases"/>
    <property type="match status" value="1"/>
</dbReference>
<dbReference type="RefSeq" id="WP_132971366.1">
    <property type="nucleotide sequence ID" value="NZ_SMFX01000001.1"/>
</dbReference>
<comment type="caution">
    <text evidence="7">The sequence shown here is derived from an EMBL/GenBank/DDBJ whole genome shotgun (WGS) entry which is preliminary data.</text>
</comment>
<proteinExistence type="predicted"/>